<evidence type="ECO:0000256" key="1">
    <source>
        <dbReference type="ARBA" id="ARBA00006336"/>
    </source>
</evidence>
<dbReference type="InterPro" id="IPR005123">
    <property type="entry name" value="Oxoglu/Fe-dep_dioxygenase_dom"/>
</dbReference>
<dbReference type="Gene3D" id="3.40.50.850">
    <property type="entry name" value="Isochorismatase-like"/>
    <property type="match status" value="1"/>
</dbReference>
<dbReference type="InterPro" id="IPR036380">
    <property type="entry name" value="Isochorismatase-like_sf"/>
</dbReference>
<comment type="caution">
    <text evidence="3">The sequence shown here is derived from an EMBL/GenBank/DDBJ whole genome shotgun (WGS) entry which is preliminary data.</text>
</comment>
<evidence type="ECO:0000313" key="4">
    <source>
        <dbReference type="Proteomes" id="UP001527925"/>
    </source>
</evidence>
<dbReference type="InterPro" id="IPR027450">
    <property type="entry name" value="AlkB-like"/>
</dbReference>
<accession>A0ABR4NKY9</accession>
<evidence type="ECO:0000259" key="2">
    <source>
        <dbReference type="PROSITE" id="PS51471"/>
    </source>
</evidence>
<dbReference type="EMBL" id="JADGIZ020000001">
    <property type="protein sequence ID" value="KAL2920199.1"/>
    <property type="molecule type" value="Genomic_DNA"/>
</dbReference>
<reference evidence="3 4" key="1">
    <citation type="submission" date="2023-09" db="EMBL/GenBank/DDBJ databases">
        <title>Pangenome analysis of Batrachochytrium dendrobatidis and related Chytrids.</title>
        <authorList>
            <person name="Yacoub M.N."/>
            <person name="Stajich J.E."/>
            <person name="James T.Y."/>
        </authorList>
    </citation>
    <scope>NUCLEOTIDE SEQUENCE [LARGE SCALE GENOMIC DNA]</scope>
    <source>
        <strain evidence="3 4">JEL0888</strain>
    </source>
</reference>
<dbReference type="Gene3D" id="2.60.120.590">
    <property type="entry name" value="Alpha-ketoglutarate-dependent dioxygenase AlkB-like"/>
    <property type="match status" value="1"/>
</dbReference>
<comment type="similarity">
    <text evidence="1">Belongs to the isochorismatase family.</text>
</comment>
<gene>
    <name evidence="3" type="ORF">HK105_200266</name>
</gene>
<dbReference type="PROSITE" id="PS51471">
    <property type="entry name" value="FE2OG_OXY"/>
    <property type="match status" value="1"/>
</dbReference>
<organism evidence="3 4">
    <name type="scientific">Polyrhizophydium stewartii</name>
    <dbReference type="NCBI Taxonomy" id="2732419"/>
    <lineage>
        <taxon>Eukaryota</taxon>
        <taxon>Fungi</taxon>
        <taxon>Fungi incertae sedis</taxon>
        <taxon>Chytridiomycota</taxon>
        <taxon>Chytridiomycota incertae sedis</taxon>
        <taxon>Chytridiomycetes</taxon>
        <taxon>Rhizophydiales</taxon>
        <taxon>Rhizophydiales incertae sedis</taxon>
        <taxon>Polyrhizophydium</taxon>
    </lineage>
</organism>
<dbReference type="InterPro" id="IPR000868">
    <property type="entry name" value="Isochorismatase-like_dom"/>
</dbReference>
<dbReference type="Proteomes" id="UP001527925">
    <property type="component" value="Unassembled WGS sequence"/>
</dbReference>
<dbReference type="SUPFAM" id="SSF52499">
    <property type="entry name" value="Isochorismatase-like hydrolases"/>
    <property type="match status" value="1"/>
</dbReference>
<dbReference type="Pfam" id="PF13532">
    <property type="entry name" value="2OG-FeII_Oxy_2"/>
    <property type="match status" value="1"/>
</dbReference>
<proteinExistence type="inferred from homology"/>
<dbReference type="InterPro" id="IPR037151">
    <property type="entry name" value="AlkB-like_sf"/>
</dbReference>
<evidence type="ECO:0000313" key="3">
    <source>
        <dbReference type="EMBL" id="KAL2920199.1"/>
    </source>
</evidence>
<dbReference type="InterPro" id="IPR032854">
    <property type="entry name" value="ALKBH3"/>
</dbReference>
<dbReference type="PANTHER" id="PTHR31212:SF5">
    <property type="entry name" value="ISOCHORISMATASE FAMILY PROTEIN FAMILY (AFU_ORTHOLOGUE AFUA_3G14500)"/>
    <property type="match status" value="1"/>
</dbReference>
<name>A0ABR4NKY9_9FUNG</name>
<dbReference type="SUPFAM" id="SSF51197">
    <property type="entry name" value="Clavaminate synthase-like"/>
    <property type="match status" value="1"/>
</dbReference>
<dbReference type="CDD" id="cd00431">
    <property type="entry name" value="cysteine_hydrolases"/>
    <property type="match status" value="1"/>
</dbReference>
<dbReference type="Pfam" id="PF00857">
    <property type="entry name" value="Isochorismatase"/>
    <property type="match status" value="1"/>
</dbReference>
<sequence length="530" mass="57088">MLDRATTAVLAIDLQHDFLSPDGYLGSKHVGVGELERAIGNLLRGLRDPAGGGEDGVVGAATSEGVSGGDQGWPGVWWVTSAYDGPRGEHPPAVVAPAGSTQRVGMPLLRDLQLDGSLAGTATPCCVPGTRGAEMHPDLARLAADGDGQVTKRWFSAFAGTDLEAQLRQRGARTVVVAGVLSHTSVLATCADAAVHGFDVVVVRECLGWTSAKRHAEALDNISRWYGRVLSLTDAVGARTARTYGAGDSFVVEDALPADLAASAFDALKAEVDWQVMQHRGGAVPRLVAAQAQPRDDGSAPIYRHPADEHPRQMPFTPTVDRIRRAVEQRIGQELNHVLIQLYRDGKDYISEHSDKTLDVVHGTAIVNVSLGAERAMVLHSKRDVLASGALPGAGQSEQAPPRAVRKSQRFGLPHNSMFVMGQRTNREWLHGIAQDKMHQHTTVSPETNSFERISLTFRTIGTFCTADGQMIYGQGARGKTRETARPVSTDPQEAQELLNAYGRENQRSDFDWDEAYGRGFDVIDCMLAA</sequence>
<feature type="domain" description="Fe2OG dioxygenase" evidence="2">
    <location>
        <begin position="334"/>
        <end position="462"/>
    </location>
</feature>
<keyword evidence="4" id="KW-1185">Reference proteome</keyword>
<protein>
    <recommendedName>
        <fullName evidence="2">Fe2OG dioxygenase domain-containing protein</fullName>
    </recommendedName>
</protein>
<dbReference type="PANTHER" id="PTHR31212">
    <property type="entry name" value="ALPHA-KETOGLUTARATE-DEPENDENT DIOXYGENASE ALKB HOMOLOG 3"/>
    <property type="match status" value="1"/>
</dbReference>